<name>A0AAD7M9I2_MYCRO</name>
<dbReference type="SUPFAM" id="SSF52047">
    <property type="entry name" value="RNI-like"/>
    <property type="match status" value="1"/>
</dbReference>
<dbReference type="EMBL" id="JARKIE010000006">
    <property type="protein sequence ID" value="KAJ7706933.1"/>
    <property type="molecule type" value="Genomic_DNA"/>
</dbReference>
<sequence length="494" mass="55269">MPLSTSFSLGAGLGPLSNREPQYQNQNTLLIDKDGRIRYAAISRRVLALPPEILAEIFLHCLPDVEFVKPDITFAPILLCGICRPFREIALLTPGLWSSLRFDAELATERDLIRSWLFRARKAPLSLRFHYGAGEGWDSDSARSILQTIVELAPQWRNISLNITPGLAKLLPTAGNFPLLEKLDFAAFGGFHAEVSFRDAPKLRQVNALTYHRVRHTTTQLPWHQITTLRAASISFDNCLAILRDATNLVDGTFEVGNERPDSLTEPVPDTLQLRMTHLQSLTLVGMRALASPIAPMHVLKYLTAPALKSLTLQFTPSDHDPAVDLNTSPFLSFIFRSSCQLHTLVLSLVATPDAIIRCLNLLPSLVVLKILPLRVADIHTVFLQLTGHPDFLPKLESLHVNFTDRGCVLHSEALPASAVIDLLRWRWATPGVARLRSLQLAHEHTTSVIDEIVNASEFKRLAAEGMDLYVGPFRPGIDWVYKHRKHRKYTTRA</sequence>
<dbReference type="Gene3D" id="3.80.10.10">
    <property type="entry name" value="Ribonuclease Inhibitor"/>
    <property type="match status" value="1"/>
</dbReference>
<reference evidence="1" key="1">
    <citation type="submission" date="2023-03" db="EMBL/GenBank/DDBJ databases">
        <title>Massive genome expansion in bonnet fungi (Mycena s.s.) driven by repeated elements and novel gene families across ecological guilds.</title>
        <authorList>
            <consortium name="Lawrence Berkeley National Laboratory"/>
            <person name="Harder C.B."/>
            <person name="Miyauchi S."/>
            <person name="Viragh M."/>
            <person name="Kuo A."/>
            <person name="Thoen E."/>
            <person name="Andreopoulos B."/>
            <person name="Lu D."/>
            <person name="Skrede I."/>
            <person name="Drula E."/>
            <person name="Henrissat B."/>
            <person name="Morin E."/>
            <person name="Kohler A."/>
            <person name="Barry K."/>
            <person name="LaButti K."/>
            <person name="Morin E."/>
            <person name="Salamov A."/>
            <person name="Lipzen A."/>
            <person name="Mereny Z."/>
            <person name="Hegedus B."/>
            <person name="Baldrian P."/>
            <person name="Stursova M."/>
            <person name="Weitz H."/>
            <person name="Taylor A."/>
            <person name="Grigoriev I.V."/>
            <person name="Nagy L.G."/>
            <person name="Martin F."/>
            <person name="Kauserud H."/>
        </authorList>
    </citation>
    <scope>NUCLEOTIDE SEQUENCE</scope>
    <source>
        <strain evidence="1">CBHHK067</strain>
    </source>
</reference>
<evidence type="ECO:0000313" key="1">
    <source>
        <dbReference type="EMBL" id="KAJ7706933.1"/>
    </source>
</evidence>
<comment type="caution">
    <text evidence="1">The sequence shown here is derived from an EMBL/GenBank/DDBJ whole genome shotgun (WGS) entry which is preliminary data.</text>
</comment>
<evidence type="ECO:0000313" key="2">
    <source>
        <dbReference type="Proteomes" id="UP001221757"/>
    </source>
</evidence>
<gene>
    <name evidence="1" type="ORF">B0H17DRAFT_1034873</name>
</gene>
<keyword evidence="2" id="KW-1185">Reference proteome</keyword>
<organism evidence="1 2">
    <name type="scientific">Mycena rosella</name>
    <name type="common">Pink bonnet</name>
    <name type="synonym">Agaricus rosellus</name>
    <dbReference type="NCBI Taxonomy" id="1033263"/>
    <lineage>
        <taxon>Eukaryota</taxon>
        <taxon>Fungi</taxon>
        <taxon>Dikarya</taxon>
        <taxon>Basidiomycota</taxon>
        <taxon>Agaricomycotina</taxon>
        <taxon>Agaricomycetes</taxon>
        <taxon>Agaricomycetidae</taxon>
        <taxon>Agaricales</taxon>
        <taxon>Marasmiineae</taxon>
        <taxon>Mycenaceae</taxon>
        <taxon>Mycena</taxon>
    </lineage>
</organism>
<proteinExistence type="predicted"/>
<dbReference type="Proteomes" id="UP001221757">
    <property type="component" value="Unassembled WGS sequence"/>
</dbReference>
<dbReference type="InterPro" id="IPR032675">
    <property type="entry name" value="LRR_dom_sf"/>
</dbReference>
<accession>A0AAD7M9I2</accession>
<evidence type="ECO:0008006" key="3">
    <source>
        <dbReference type="Google" id="ProtNLM"/>
    </source>
</evidence>
<dbReference type="AlphaFoldDB" id="A0AAD7M9I2"/>
<protein>
    <recommendedName>
        <fullName evidence="3">F-box domain-containing protein</fullName>
    </recommendedName>
</protein>